<evidence type="ECO:0000313" key="4">
    <source>
        <dbReference type="Proteomes" id="UP000321412"/>
    </source>
</evidence>
<name>A0A5C6XPX6_9DELT</name>
<keyword evidence="1" id="KW-1133">Transmembrane helix</keyword>
<keyword evidence="4" id="KW-1185">Reference proteome</keyword>
<accession>A0A5C6XPX6</accession>
<feature type="domain" description="Lnb N-terminal periplasmic" evidence="2">
    <location>
        <begin position="131"/>
        <end position="288"/>
    </location>
</feature>
<comment type="caution">
    <text evidence="3">The sequence shown here is derived from an EMBL/GenBank/DDBJ whole genome shotgun (WGS) entry which is preliminary data.</text>
</comment>
<reference evidence="3 4" key="1">
    <citation type="submission" date="2019-08" db="EMBL/GenBank/DDBJ databases">
        <title>Bradymonadales sp. TMQ4.</title>
        <authorList>
            <person name="Liang Q."/>
        </authorList>
    </citation>
    <scope>NUCLEOTIDE SEQUENCE [LARGE SCALE GENOMIC DNA]</scope>
    <source>
        <strain evidence="3 4">TMQ4</strain>
    </source>
</reference>
<dbReference type="Proteomes" id="UP000321412">
    <property type="component" value="Unassembled WGS sequence"/>
</dbReference>
<keyword evidence="1" id="KW-0812">Transmembrane</keyword>
<feature type="transmembrane region" description="Helical" evidence="1">
    <location>
        <begin position="70"/>
        <end position="87"/>
    </location>
</feature>
<proteinExistence type="predicted"/>
<protein>
    <submittedName>
        <fullName evidence="3">DUF4105 domain-containing protein</fullName>
    </submittedName>
</protein>
<dbReference type="AlphaFoldDB" id="A0A5C6XPX6"/>
<dbReference type="OrthoDB" id="274718at2"/>
<organism evidence="3 4">
    <name type="scientific">Lujinxingia vulgaris</name>
    <dbReference type="NCBI Taxonomy" id="2600176"/>
    <lineage>
        <taxon>Bacteria</taxon>
        <taxon>Deltaproteobacteria</taxon>
        <taxon>Bradymonadales</taxon>
        <taxon>Lujinxingiaceae</taxon>
        <taxon>Lujinxingia</taxon>
    </lineage>
</organism>
<dbReference type="RefSeq" id="WP_146979866.1">
    <property type="nucleotide sequence ID" value="NZ_VOSM01000001.1"/>
</dbReference>
<dbReference type="Pfam" id="PF13387">
    <property type="entry name" value="Lnb_N"/>
    <property type="match status" value="1"/>
</dbReference>
<dbReference type="InterPro" id="IPR025178">
    <property type="entry name" value="Lnb_N"/>
</dbReference>
<dbReference type="EMBL" id="VOSM01000001">
    <property type="protein sequence ID" value="TXD39439.1"/>
    <property type="molecule type" value="Genomic_DNA"/>
</dbReference>
<sequence>MSKTTTPAEEPRWMRWAMALLMLPLALLALGVLTYAGGAGGELSPMRLGLGLAVGGAMVAWPVMLGIKRGGLLVALVAALLSIFYGAQRPAADRNWQENVSRAPRASIEGREVTIRDVRDFRYDEEGEVEEARWYDATYNLDEIQQAYFILTTFGGVPGVAHVMVSFEFSDERFVVLSAEARREEGESYDPLGGMFRQYELFYVAADERDALGLRTRVHKDPTWVIPMNAGPEKTAAFFVDMVQRLETLAKEPSWYHTVLNSCSSNLAAHYERINAVELPPDYRVLLPGFSEELIAELDLLPEGVSVAEARERFLINERALAAPLDANFSRAIRSTP</sequence>
<keyword evidence="1" id="KW-0472">Membrane</keyword>
<evidence type="ECO:0000256" key="1">
    <source>
        <dbReference type="SAM" id="Phobius"/>
    </source>
</evidence>
<evidence type="ECO:0000259" key="2">
    <source>
        <dbReference type="Pfam" id="PF13387"/>
    </source>
</evidence>
<gene>
    <name evidence="3" type="ORF">FRC98_03320</name>
</gene>
<evidence type="ECO:0000313" key="3">
    <source>
        <dbReference type="EMBL" id="TXD39439.1"/>
    </source>
</evidence>
<feature type="transmembrane region" description="Helical" evidence="1">
    <location>
        <begin position="46"/>
        <end position="63"/>
    </location>
</feature>